<dbReference type="Proteomes" id="UP000887576">
    <property type="component" value="Unplaced"/>
</dbReference>
<proteinExistence type="predicted"/>
<sequence length="265" mass="30458">MKLLVFVGLCTIFVIISGFEYGKDNVRDACWYHTFWGGTTGQNYHKHADGFYDYTNWVRYCPYENRITIHCKNGKVNPTAYLEIWDNDPGSDDFAGKATLTHIEPDGKSGYFDVYISSDNMYDLSETVDLYGKFYHPCTNVPGKVRVGNMFHKHADGFYDYTNWVRYCPYENRITIHCKNGKVNPTAYLEIWDNDPGSDDFAGKATLTHIEADGKSGYFDVYIPSDNMYDLSETVDLYGKFYHPCTNVPGQVRVGNMLLKEFSFD</sequence>
<evidence type="ECO:0000313" key="1">
    <source>
        <dbReference type="Proteomes" id="UP000887576"/>
    </source>
</evidence>
<reference evidence="2" key="1">
    <citation type="submission" date="2022-11" db="UniProtKB">
        <authorList>
            <consortium name="WormBaseParasite"/>
        </authorList>
    </citation>
    <scope>IDENTIFICATION</scope>
</reference>
<protein>
    <submittedName>
        <fullName evidence="2">Lectin</fullName>
    </submittedName>
</protein>
<accession>A0AC34QCR8</accession>
<organism evidence="1 2">
    <name type="scientific">Panagrolaimus sp. JU765</name>
    <dbReference type="NCBI Taxonomy" id="591449"/>
    <lineage>
        <taxon>Eukaryota</taxon>
        <taxon>Metazoa</taxon>
        <taxon>Ecdysozoa</taxon>
        <taxon>Nematoda</taxon>
        <taxon>Chromadorea</taxon>
        <taxon>Rhabditida</taxon>
        <taxon>Tylenchina</taxon>
        <taxon>Panagrolaimomorpha</taxon>
        <taxon>Panagrolaimoidea</taxon>
        <taxon>Panagrolaimidae</taxon>
        <taxon>Panagrolaimus</taxon>
    </lineage>
</organism>
<dbReference type="WBParaSite" id="JU765_v2.g15154.t1">
    <property type="protein sequence ID" value="JU765_v2.g15154.t1"/>
    <property type="gene ID" value="JU765_v2.g15154"/>
</dbReference>
<name>A0AC34QCR8_9BILA</name>
<evidence type="ECO:0000313" key="2">
    <source>
        <dbReference type="WBParaSite" id="JU765_v2.g15154.t1"/>
    </source>
</evidence>